<dbReference type="EMBL" id="FMSV02000042">
    <property type="protein sequence ID" value="SEH04314.1"/>
    <property type="molecule type" value="Genomic_DNA"/>
</dbReference>
<evidence type="ECO:0000256" key="1">
    <source>
        <dbReference type="SAM" id="MobiDB-lite"/>
    </source>
</evidence>
<evidence type="ECO:0000313" key="3">
    <source>
        <dbReference type="Proteomes" id="UP000236724"/>
    </source>
</evidence>
<sequence length="161" mass="17252">MNNDFSGIATGAYSYLDRYAAIPGDDPDADTRWTIGGTPTVATMGNGILNGDWDDKATETGYFWDHLRRSNLITGGQGTKMPVHAFAGQIGVADGYLSLSGPVICMDQINGKRAEIIDKQLDDGRPDSGVLRAEPTNDPTKPVDTASAYVLSTTYALCKQM</sequence>
<dbReference type="Proteomes" id="UP000236724">
    <property type="component" value="Unassembled WGS sequence"/>
</dbReference>
<keyword evidence="3" id="KW-1185">Reference proteome</keyword>
<organism evidence="2 3">
    <name type="scientific">Candidatus Venteria ishoeyi</name>
    <dbReference type="NCBI Taxonomy" id="1899563"/>
    <lineage>
        <taxon>Bacteria</taxon>
        <taxon>Pseudomonadati</taxon>
        <taxon>Pseudomonadota</taxon>
        <taxon>Gammaproteobacteria</taxon>
        <taxon>Thiotrichales</taxon>
        <taxon>Thiotrichaceae</taxon>
        <taxon>Venteria</taxon>
    </lineage>
</organism>
<dbReference type="AlphaFoldDB" id="A0A1H6F5R4"/>
<dbReference type="OrthoDB" id="9795524at2"/>
<feature type="region of interest" description="Disordered" evidence="1">
    <location>
        <begin position="121"/>
        <end position="142"/>
    </location>
</feature>
<name>A0A1H6F5R4_9GAMM</name>
<dbReference type="RefSeq" id="WP_103918390.1">
    <property type="nucleotide sequence ID" value="NZ_FMSV02000042.1"/>
</dbReference>
<reference evidence="2 3" key="1">
    <citation type="submission" date="2016-10" db="EMBL/GenBank/DDBJ databases">
        <authorList>
            <person name="de Groot N.N."/>
        </authorList>
    </citation>
    <scope>NUCLEOTIDE SEQUENCE [LARGE SCALE GENOMIC DNA]</scope>
    <source>
        <strain evidence="2">MBHS1</strain>
    </source>
</reference>
<accession>A0A1H6F5R4</accession>
<proteinExistence type="predicted"/>
<protein>
    <submittedName>
        <fullName evidence="2">Uncharacterized protein</fullName>
    </submittedName>
</protein>
<evidence type="ECO:0000313" key="2">
    <source>
        <dbReference type="EMBL" id="SEH04314.1"/>
    </source>
</evidence>
<gene>
    <name evidence="2" type="ORF">MBHS_00160</name>
</gene>